<gene>
    <name evidence="3" type="ORF">RN001_001424</name>
</gene>
<evidence type="ECO:0000259" key="2">
    <source>
        <dbReference type="Pfam" id="PF16064"/>
    </source>
</evidence>
<name>A0AAN7QMV8_9COLE</name>
<evidence type="ECO:0000256" key="1">
    <source>
        <dbReference type="SAM" id="MobiDB-lite"/>
    </source>
</evidence>
<evidence type="ECO:0000313" key="3">
    <source>
        <dbReference type="EMBL" id="KAK4885153.1"/>
    </source>
</evidence>
<evidence type="ECO:0000313" key="4">
    <source>
        <dbReference type="Proteomes" id="UP001353858"/>
    </source>
</evidence>
<organism evidence="3 4">
    <name type="scientific">Aquatica leii</name>
    <dbReference type="NCBI Taxonomy" id="1421715"/>
    <lineage>
        <taxon>Eukaryota</taxon>
        <taxon>Metazoa</taxon>
        <taxon>Ecdysozoa</taxon>
        <taxon>Arthropoda</taxon>
        <taxon>Hexapoda</taxon>
        <taxon>Insecta</taxon>
        <taxon>Pterygota</taxon>
        <taxon>Neoptera</taxon>
        <taxon>Endopterygota</taxon>
        <taxon>Coleoptera</taxon>
        <taxon>Polyphaga</taxon>
        <taxon>Elateriformia</taxon>
        <taxon>Elateroidea</taxon>
        <taxon>Lampyridae</taxon>
        <taxon>Luciolinae</taxon>
        <taxon>Aquatica</taxon>
    </lineage>
</organism>
<accession>A0AAN7QMV8</accession>
<dbReference type="EMBL" id="JARPUR010000001">
    <property type="protein sequence ID" value="KAK4885153.1"/>
    <property type="molecule type" value="Genomic_DNA"/>
</dbReference>
<reference evidence="4" key="1">
    <citation type="submission" date="2023-01" db="EMBL/GenBank/DDBJ databases">
        <title>Key to firefly adult light organ development and bioluminescence: homeobox transcription factors regulate luciferase expression and transportation to peroxisome.</title>
        <authorList>
            <person name="Fu X."/>
        </authorList>
    </citation>
    <scope>NUCLEOTIDE SEQUENCE [LARGE SCALE GENOMIC DNA]</scope>
</reference>
<protein>
    <recommendedName>
        <fullName evidence="2">DUF4806 domain-containing protein</fullName>
    </recommendedName>
</protein>
<keyword evidence="4" id="KW-1185">Reference proteome</keyword>
<sequence>MLFKVLVPIETLTISLLLKLEEQNKQILALLQQEKRALLQNSLPQNNPIQFPISSLQDINILENYLQNKDNFENLCLYLSTFGGRDVTSITNAILRYLLTNHIAQGFSFFGSRLGKKAFNDLKLKTLVIASVRKTCSESITIIEKNIKDWLKYAPQRIKYQTLRQINDENQQGISAESDQNSSNDTDTNIPRRQA</sequence>
<feature type="region of interest" description="Disordered" evidence="1">
    <location>
        <begin position="172"/>
        <end position="195"/>
    </location>
</feature>
<dbReference type="PANTHER" id="PTHR34153:SF2">
    <property type="entry name" value="SI:CH211-262H13.3-RELATED"/>
    <property type="match status" value="1"/>
</dbReference>
<dbReference type="InterPro" id="IPR032071">
    <property type="entry name" value="DUF4806"/>
</dbReference>
<dbReference type="PANTHER" id="PTHR34153">
    <property type="entry name" value="SI:CH211-262H13.3-RELATED-RELATED"/>
    <property type="match status" value="1"/>
</dbReference>
<dbReference type="Pfam" id="PF16064">
    <property type="entry name" value="DUF4806"/>
    <property type="match status" value="1"/>
</dbReference>
<comment type="caution">
    <text evidence="3">The sequence shown here is derived from an EMBL/GenBank/DDBJ whole genome shotgun (WGS) entry which is preliminary data.</text>
</comment>
<dbReference type="Proteomes" id="UP001353858">
    <property type="component" value="Unassembled WGS sequence"/>
</dbReference>
<proteinExistence type="predicted"/>
<dbReference type="AlphaFoldDB" id="A0AAN7QMV8"/>
<feature type="domain" description="DUF4806" evidence="2">
    <location>
        <begin position="47"/>
        <end position="123"/>
    </location>
</feature>